<evidence type="ECO:0000313" key="6">
    <source>
        <dbReference type="Proteomes" id="UP000434916"/>
    </source>
</evidence>
<sequence length="301" mass="34953">MKLAPIVIFTYNRPWHTQQTVEALLKNEYASESDLIIFSDAPKNEAAKKGVEETRSYIRNITGFKSLRIIERDRNFGLANNIIDGVTSIVNEFGRIIVLEDDLLTSPYFLKFMNEALSLYEDEERVISVHGYIYPIKKSLPDTFFIKGADCLGWGTWKRGWDLFNSNGSELLHCLKERSLTRTFDFEGSYPYTRMLERQVNGEIGSWAIRWYASAFLEDKLTLYPGKSLIYHNGSDGSGTNCGTSEEFDVELSQEPILVCPIEIKESEYARKQFIFYFKYVILWARIKDRLRHIFRLKTHA</sequence>
<accession>A0A3R6BKD5</accession>
<name>A0A3R6BKD5_9BACT</name>
<dbReference type="Pfam" id="PF00535">
    <property type="entry name" value="Glycos_transf_2"/>
    <property type="match status" value="1"/>
</dbReference>
<dbReference type="Proteomes" id="UP000286260">
    <property type="component" value="Unassembled WGS sequence"/>
</dbReference>
<evidence type="ECO:0000313" key="2">
    <source>
        <dbReference type="EMBL" id="GKH72630.1"/>
    </source>
</evidence>
<reference evidence="3 6" key="2">
    <citation type="journal article" date="2019" name="Nat. Med.">
        <title>A library of human gut bacterial isolates paired with longitudinal multiomics data enables mechanistic microbiome research.</title>
        <authorList>
            <person name="Poyet M."/>
            <person name="Groussin M."/>
            <person name="Gibbons S.M."/>
            <person name="Avila-Pacheco J."/>
            <person name="Jiang X."/>
            <person name="Kearney S.M."/>
            <person name="Perrotta A.R."/>
            <person name="Berdy B."/>
            <person name="Zhao S."/>
            <person name="Lieberman T.D."/>
            <person name="Swanson P.K."/>
            <person name="Smith M."/>
            <person name="Roesemann S."/>
            <person name="Alexander J.E."/>
            <person name="Rich S.A."/>
            <person name="Livny J."/>
            <person name="Vlamakis H."/>
            <person name="Clish C."/>
            <person name="Bullock K."/>
            <person name="Deik A."/>
            <person name="Scott J."/>
            <person name="Pierce K.A."/>
            <person name="Xavier R.J."/>
            <person name="Alm E.J."/>
        </authorList>
    </citation>
    <scope>NUCLEOTIDE SEQUENCE [LARGE SCALE GENOMIC DNA]</scope>
    <source>
        <strain evidence="3 6">BIOML-A29</strain>
    </source>
</reference>
<dbReference type="EMBL" id="WNCN01000017">
    <property type="protein sequence ID" value="MTU40357.1"/>
    <property type="molecule type" value="Genomic_DNA"/>
</dbReference>
<dbReference type="EMBL" id="BQNZ01000002">
    <property type="protein sequence ID" value="GKH72630.1"/>
    <property type="molecule type" value="Genomic_DNA"/>
</dbReference>
<reference evidence="4 5" key="1">
    <citation type="submission" date="2018-08" db="EMBL/GenBank/DDBJ databases">
        <title>A genome reference for cultivated species of the human gut microbiota.</title>
        <authorList>
            <person name="Zou Y."/>
            <person name="Xue W."/>
            <person name="Luo G."/>
        </authorList>
    </citation>
    <scope>NUCLEOTIDE SEQUENCE [LARGE SCALE GENOMIC DNA]</scope>
    <source>
        <strain evidence="4 5">AM34-17</strain>
    </source>
</reference>
<reference evidence="2" key="3">
    <citation type="submission" date="2022-01" db="EMBL/GenBank/DDBJ databases">
        <title>Novel bile acid biosynthetic pathways are enriched in the microbiome of centenarians.</title>
        <authorList>
            <person name="Sato Y."/>
            <person name="Atarashi K."/>
            <person name="Plichta R.D."/>
            <person name="Arai Y."/>
            <person name="Sasajima S."/>
            <person name="Kearney M.S."/>
            <person name="Suda W."/>
            <person name="Takeshita K."/>
            <person name="Sasaki T."/>
            <person name="Okamoto S."/>
            <person name="Skelly N.A."/>
            <person name="Okamura Y."/>
            <person name="Vlamakis H."/>
            <person name="Li Y."/>
            <person name="Tanoue T."/>
            <person name="Takei H."/>
            <person name="Nittono H."/>
            <person name="Narushima S."/>
            <person name="Irie J."/>
            <person name="Itoh H."/>
            <person name="Moriya K."/>
            <person name="Sugiura Y."/>
            <person name="Suematsu M."/>
            <person name="Moritoki N."/>
            <person name="Shibata S."/>
            <person name="Littman R.D."/>
            <person name="Fischbach A.M."/>
            <person name="Uwamino Y."/>
            <person name="Inoue T."/>
            <person name="Honda A."/>
            <person name="Hattori M."/>
            <person name="Murai T."/>
            <person name="Xavier J.R."/>
            <person name="Hirose N."/>
            <person name="Honda K."/>
        </authorList>
    </citation>
    <scope>NUCLEOTIDE SEQUENCE</scope>
    <source>
        <strain evidence="2">CE91-St3</strain>
    </source>
</reference>
<gene>
    <name evidence="2" type="ORF">CE91St3_24930</name>
    <name evidence="4" type="ORF">DW828_11930</name>
    <name evidence="3" type="ORF">GMD82_13005</name>
</gene>
<feature type="domain" description="Glycosyltransferase 2-like" evidence="1">
    <location>
        <begin position="6"/>
        <end position="113"/>
    </location>
</feature>
<dbReference type="InterPro" id="IPR001173">
    <property type="entry name" value="Glyco_trans_2-like"/>
</dbReference>
<dbReference type="SUPFAM" id="SSF53448">
    <property type="entry name" value="Nucleotide-diphospho-sugar transferases"/>
    <property type="match status" value="1"/>
</dbReference>
<keyword evidence="4" id="KW-0808">Transferase</keyword>
<dbReference type="AlphaFoldDB" id="A0A3R6BKD5"/>
<dbReference type="GeneID" id="49203579"/>
<dbReference type="Proteomes" id="UP000434916">
    <property type="component" value="Unassembled WGS sequence"/>
</dbReference>
<dbReference type="Proteomes" id="UP001055114">
    <property type="component" value="Unassembled WGS sequence"/>
</dbReference>
<dbReference type="EMBL" id="QSII01000016">
    <property type="protein sequence ID" value="RHC83803.1"/>
    <property type="molecule type" value="Genomic_DNA"/>
</dbReference>
<dbReference type="OrthoDB" id="9785375at2"/>
<evidence type="ECO:0000313" key="5">
    <source>
        <dbReference type="Proteomes" id="UP000286260"/>
    </source>
</evidence>
<dbReference type="GO" id="GO:0016740">
    <property type="term" value="F:transferase activity"/>
    <property type="evidence" value="ECO:0007669"/>
    <property type="project" value="UniProtKB-KW"/>
</dbReference>
<proteinExistence type="predicted"/>
<evidence type="ECO:0000313" key="3">
    <source>
        <dbReference type="EMBL" id="MTU40357.1"/>
    </source>
</evidence>
<protein>
    <submittedName>
        <fullName evidence="2">Glycosyl transferase</fullName>
    </submittedName>
    <submittedName>
        <fullName evidence="4">Glycosyltransferase</fullName>
    </submittedName>
</protein>
<comment type="caution">
    <text evidence="4">The sequence shown here is derived from an EMBL/GenBank/DDBJ whole genome shotgun (WGS) entry which is preliminary data.</text>
</comment>
<dbReference type="InterPro" id="IPR029044">
    <property type="entry name" value="Nucleotide-diphossugar_trans"/>
</dbReference>
<evidence type="ECO:0000259" key="1">
    <source>
        <dbReference type="Pfam" id="PF00535"/>
    </source>
</evidence>
<organism evidence="4 5">
    <name type="scientific">Parabacteroides merdae</name>
    <dbReference type="NCBI Taxonomy" id="46503"/>
    <lineage>
        <taxon>Bacteria</taxon>
        <taxon>Pseudomonadati</taxon>
        <taxon>Bacteroidota</taxon>
        <taxon>Bacteroidia</taxon>
        <taxon>Bacteroidales</taxon>
        <taxon>Tannerellaceae</taxon>
        <taxon>Parabacteroides</taxon>
    </lineage>
</organism>
<keyword evidence="6" id="KW-1185">Reference proteome</keyword>
<evidence type="ECO:0000313" key="4">
    <source>
        <dbReference type="EMBL" id="RHC83803.1"/>
    </source>
</evidence>
<dbReference type="RefSeq" id="WP_005635507.1">
    <property type="nucleotide sequence ID" value="NZ_BAABYG010000001.1"/>
</dbReference>
<dbReference type="Gene3D" id="3.90.550.10">
    <property type="entry name" value="Spore Coat Polysaccharide Biosynthesis Protein SpsA, Chain A"/>
    <property type="match status" value="1"/>
</dbReference>